<organism evidence="1">
    <name type="scientific">marine sediment metagenome</name>
    <dbReference type="NCBI Taxonomy" id="412755"/>
    <lineage>
        <taxon>unclassified sequences</taxon>
        <taxon>metagenomes</taxon>
        <taxon>ecological metagenomes</taxon>
    </lineage>
</organism>
<dbReference type="GO" id="GO:0002143">
    <property type="term" value="P:tRNA wobble position uridine thiolation"/>
    <property type="evidence" value="ECO:0007669"/>
    <property type="project" value="InterPro"/>
</dbReference>
<dbReference type="AlphaFoldDB" id="X1B510"/>
<dbReference type="Pfam" id="PF04077">
    <property type="entry name" value="DsrH"/>
    <property type="match status" value="1"/>
</dbReference>
<dbReference type="Gene3D" id="3.40.1260.10">
    <property type="entry name" value="DsrEFH-like"/>
    <property type="match status" value="1"/>
</dbReference>
<dbReference type="EMBL" id="BART01027181">
    <property type="protein sequence ID" value="GAG90809.1"/>
    <property type="molecule type" value="Genomic_DNA"/>
</dbReference>
<accession>X1B510</accession>
<reference evidence="1" key="1">
    <citation type="journal article" date="2014" name="Front. Microbiol.">
        <title>High frequency of phylogenetically diverse reductive dehalogenase-homologous genes in deep subseafloor sedimentary metagenomes.</title>
        <authorList>
            <person name="Kawai M."/>
            <person name="Futagami T."/>
            <person name="Toyoda A."/>
            <person name="Takaki Y."/>
            <person name="Nishi S."/>
            <person name="Hori S."/>
            <person name="Arai W."/>
            <person name="Tsubouchi T."/>
            <person name="Morono Y."/>
            <person name="Uchiyama I."/>
            <person name="Ito T."/>
            <person name="Fujiyama A."/>
            <person name="Inagaki F."/>
            <person name="Takami H."/>
        </authorList>
    </citation>
    <scope>NUCLEOTIDE SEQUENCE</scope>
    <source>
        <strain evidence="1">Expedition CK06-06</strain>
    </source>
</reference>
<dbReference type="SUPFAM" id="SSF75169">
    <property type="entry name" value="DsrEFH-like"/>
    <property type="match status" value="1"/>
</dbReference>
<gene>
    <name evidence="1" type="ORF">S01H4_48250</name>
</gene>
<dbReference type="InterPro" id="IPR027396">
    <property type="entry name" value="DsrEFH-like"/>
</dbReference>
<name>X1B510_9ZZZZ</name>
<sequence length="113" mass="12766">MSENGKVLYLFGYSEMTGTHLERLMPILKGQVNKGSQIGFVLIHDGVIGINKKGKIPKKMEELLNMNITIYAMIPDLQARGIALENIHDKIIPIEYDDLIDILDVTPKIISWM</sequence>
<evidence type="ECO:0000313" key="1">
    <source>
        <dbReference type="EMBL" id="GAG90809.1"/>
    </source>
</evidence>
<proteinExistence type="predicted"/>
<dbReference type="GO" id="GO:0005737">
    <property type="term" value="C:cytoplasm"/>
    <property type="evidence" value="ECO:0007669"/>
    <property type="project" value="InterPro"/>
</dbReference>
<protein>
    <submittedName>
        <fullName evidence="1">Uncharacterized protein</fullName>
    </submittedName>
</protein>
<dbReference type="InterPro" id="IPR007215">
    <property type="entry name" value="Sulphur_relay_TusB/DsrH"/>
</dbReference>
<comment type="caution">
    <text evidence="1">The sequence shown here is derived from an EMBL/GenBank/DDBJ whole genome shotgun (WGS) entry which is preliminary data.</text>
</comment>